<dbReference type="InterPro" id="IPR029058">
    <property type="entry name" value="AB_hydrolase_fold"/>
</dbReference>
<sequence>MNIYYALFFIFTYAVAIDLEDITNVSVNIAQSSYCVDSTLNWNCHTCCDSNILSNVIEKNGEQVIFGYNTDYKALFIAFRGSSNIQNWLDNIQFSHIQPYDDQTISVEKGFYNLFSSLKPTIYNTLQPLSEKYGKDIIVTGHSLGGALATLFAFDNEYNDMEYNILSIVTFGSPRVGNHDFVTKFNEYNVYSKRITHYRDIVPHVPQNMLGYYHIPNEIWYNEDNTNYSECNDTTYPFAEDSTCSDSCAPTHCTSTSDHTYYLNVTMGSSGC</sequence>
<evidence type="ECO:0000313" key="2">
    <source>
        <dbReference type="EMBL" id="QHU34314.1"/>
    </source>
</evidence>
<dbReference type="Gene3D" id="3.40.50.1820">
    <property type="entry name" value="alpha/beta hydrolase"/>
    <property type="match status" value="1"/>
</dbReference>
<dbReference type="CDD" id="cd00519">
    <property type="entry name" value="Lipase_3"/>
    <property type="match status" value="1"/>
</dbReference>
<dbReference type="SUPFAM" id="SSF53474">
    <property type="entry name" value="alpha/beta-Hydrolases"/>
    <property type="match status" value="1"/>
</dbReference>
<dbReference type="AlphaFoldDB" id="A0A6C0LXK0"/>
<accession>A0A6C0LXK0</accession>
<dbReference type="InterPro" id="IPR051218">
    <property type="entry name" value="Sec_MonoDiacylglyc_Lipase"/>
</dbReference>
<dbReference type="GO" id="GO:0006629">
    <property type="term" value="P:lipid metabolic process"/>
    <property type="evidence" value="ECO:0007669"/>
    <property type="project" value="InterPro"/>
</dbReference>
<reference evidence="2" key="1">
    <citation type="journal article" date="2020" name="Nature">
        <title>Giant virus diversity and host interactions through global metagenomics.</title>
        <authorList>
            <person name="Schulz F."/>
            <person name="Roux S."/>
            <person name="Paez-Espino D."/>
            <person name="Jungbluth S."/>
            <person name="Walsh D.A."/>
            <person name="Denef V.J."/>
            <person name="McMahon K.D."/>
            <person name="Konstantinidis K.T."/>
            <person name="Eloe-Fadrosh E.A."/>
            <person name="Kyrpides N.C."/>
            <person name="Woyke T."/>
        </authorList>
    </citation>
    <scope>NUCLEOTIDE SEQUENCE</scope>
    <source>
        <strain evidence="2">GVMAG-S-1016713-123</strain>
    </source>
</reference>
<dbReference type="InterPro" id="IPR002921">
    <property type="entry name" value="Fungal_lipase-type"/>
</dbReference>
<dbReference type="EMBL" id="MN740568">
    <property type="protein sequence ID" value="QHU34314.1"/>
    <property type="molecule type" value="Genomic_DNA"/>
</dbReference>
<dbReference type="PANTHER" id="PTHR45856">
    <property type="entry name" value="ALPHA/BETA-HYDROLASES SUPERFAMILY PROTEIN"/>
    <property type="match status" value="1"/>
</dbReference>
<protein>
    <recommendedName>
        <fullName evidence="1">Fungal lipase-type domain-containing protein</fullName>
    </recommendedName>
</protein>
<organism evidence="2">
    <name type="scientific">viral metagenome</name>
    <dbReference type="NCBI Taxonomy" id="1070528"/>
    <lineage>
        <taxon>unclassified sequences</taxon>
        <taxon>metagenomes</taxon>
        <taxon>organismal metagenomes</taxon>
    </lineage>
</organism>
<feature type="domain" description="Fungal lipase-type" evidence="1">
    <location>
        <begin position="76"/>
        <end position="207"/>
    </location>
</feature>
<name>A0A6C0LXK0_9ZZZZ</name>
<dbReference type="PANTHER" id="PTHR45856:SF25">
    <property type="entry name" value="FUNGAL LIPASE-LIKE DOMAIN-CONTAINING PROTEIN"/>
    <property type="match status" value="1"/>
</dbReference>
<evidence type="ECO:0000259" key="1">
    <source>
        <dbReference type="Pfam" id="PF01764"/>
    </source>
</evidence>
<proteinExistence type="predicted"/>
<dbReference type="Pfam" id="PF01764">
    <property type="entry name" value="Lipase_3"/>
    <property type="match status" value="1"/>
</dbReference>